<dbReference type="Gene3D" id="1.10.472.10">
    <property type="entry name" value="Cyclin-like"/>
    <property type="match status" value="1"/>
</dbReference>
<dbReference type="Proteomes" id="UP000242814">
    <property type="component" value="Unassembled WGS sequence"/>
</dbReference>
<evidence type="ECO:0000313" key="3">
    <source>
        <dbReference type="EMBL" id="ODH39457.1"/>
    </source>
</evidence>
<feature type="region of interest" description="Disordered" evidence="1">
    <location>
        <begin position="285"/>
        <end position="350"/>
    </location>
</feature>
<dbReference type="InterPro" id="IPR006671">
    <property type="entry name" value="Cyclin_N"/>
</dbReference>
<dbReference type="GO" id="GO:0000307">
    <property type="term" value="C:cyclin-dependent protein kinase holoenzyme complex"/>
    <property type="evidence" value="ECO:0007669"/>
    <property type="project" value="TreeGrafter"/>
</dbReference>
<evidence type="ECO:0000256" key="1">
    <source>
        <dbReference type="SAM" id="MobiDB-lite"/>
    </source>
</evidence>
<dbReference type="GO" id="GO:0005634">
    <property type="term" value="C:nucleus"/>
    <property type="evidence" value="ECO:0007669"/>
    <property type="project" value="TreeGrafter"/>
</dbReference>
<dbReference type="PANTHER" id="PTHR15615">
    <property type="match status" value="1"/>
</dbReference>
<feature type="region of interest" description="Disordered" evidence="1">
    <location>
        <begin position="386"/>
        <end position="411"/>
    </location>
</feature>
<dbReference type="AlphaFoldDB" id="A0A1D2JK91"/>
<dbReference type="SUPFAM" id="SSF47954">
    <property type="entry name" value="Cyclin-like"/>
    <property type="match status" value="1"/>
</dbReference>
<dbReference type="VEuPathDB" id="FungiDB:PADG_03847"/>
<dbReference type="Pfam" id="PF00134">
    <property type="entry name" value="Cyclin_N"/>
    <property type="match status" value="1"/>
</dbReference>
<dbReference type="PANTHER" id="PTHR15615:SF10">
    <property type="entry name" value="PHO85 CYCLIN-2-RELATED"/>
    <property type="match status" value="1"/>
</dbReference>
<proteinExistence type="predicted"/>
<feature type="compositionally biased region" description="Low complexity" evidence="1">
    <location>
        <begin position="396"/>
        <end position="405"/>
    </location>
</feature>
<comment type="caution">
    <text evidence="3">The sequence shown here is derived from an EMBL/GenBank/DDBJ whole genome shotgun (WGS) entry which is preliminary data.</text>
</comment>
<name>A0A1D2JK91_PARBR</name>
<protein>
    <recommendedName>
        <fullName evidence="2">Cyclin N-terminal domain-containing protein</fullName>
    </recommendedName>
</protein>
<feature type="region of interest" description="Disordered" evidence="1">
    <location>
        <begin position="90"/>
        <end position="110"/>
    </location>
</feature>
<feature type="compositionally biased region" description="Low complexity" evidence="1">
    <location>
        <begin position="319"/>
        <end position="348"/>
    </location>
</feature>
<dbReference type="GO" id="GO:0019901">
    <property type="term" value="F:protein kinase binding"/>
    <property type="evidence" value="ECO:0007669"/>
    <property type="project" value="InterPro"/>
</dbReference>
<organism evidence="3 4">
    <name type="scientific">Paracoccidioides brasiliensis</name>
    <dbReference type="NCBI Taxonomy" id="121759"/>
    <lineage>
        <taxon>Eukaryota</taxon>
        <taxon>Fungi</taxon>
        <taxon>Dikarya</taxon>
        <taxon>Ascomycota</taxon>
        <taxon>Pezizomycotina</taxon>
        <taxon>Eurotiomycetes</taxon>
        <taxon>Eurotiomycetidae</taxon>
        <taxon>Onygenales</taxon>
        <taxon>Ajellomycetaceae</taxon>
        <taxon>Paracoccidioides</taxon>
    </lineage>
</organism>
<reference evidence="3 4" key="1">
    <citation type="submission" date="2016-06" db="EMBL/GenBank/DDBJ databases">
        <authorList>
            <person name="Kjaerup R.B."/>
            <person name="Dalgaard T.S."/>
            <person name="Juul-Madsen H.R."/>
        </authorList>
    </citation>
    <scope>NUCLEOTIDE SEQUENCE [LARGE SCALE GENOMIC DNA]</scope>
    <source>
        <strain evidence="3 4">Pb300</strain>
    </source>
</reference>
<accession>A0A1D2JK91</accession>
<dbReference type="GO" id="GO:0016538">
    <property type="term" value="F:cyclin-dependent protein serine/threonine kinase regulator activity"/>
    <property type="evidence" value="ECO:0007669"/>
    <property type="project" value="TreeGrafter"/>
</dbReference>
<dbReference type="EMBL" id="LZYO01000052">
    <property type="protein sequence ID" value="ODH39457.1"/>
    <property type="molecule type" value="Genomic_DNA"/>
</dbReference>
<gene>
    <name evidence="3" type="ORF">ACO22_01914</name>
</gene>
<dbReference type="CDD" id="cd20557">
    <property type="entry name" value="CYCLIN_ScPCL1-like"/>
    <property type="match status" value="1"/>
</dbReference>
<evidence type="ECO:0000259" key="2">
    <source>
        <dbReference type="Pfam" id="PF00134"/>
    </source>
</evidence>
<dbReference type="VEuPathDB" id="FungiDB:PABG_01271"/>
<dbReference type="InterPro" id="IPR013922">
    <property type="entry name" value="Cyclin_PHO80-like"/>
</dbReference>
<sequence>MLEVALLQQRMGIEFWPKFLHGDLESNVSMLQTPALFMIWIADMVQSTSSYNRAALNEFVTLPVSREMVFYLAEQASLVIRCEEEVTPVTLTQSNPHTPPTTPPIDGSESAAPRLLPPLPSLAEFICSIVNRSHVEVPTLMSSLVFLGRLRAKLPAMSKGMRCTGHRIFLASLILAAKNLNDSSPKNKHWARYTTVKGFDEFGFSLPEVNLMERQLLYLLNWDTRVTEKDLFYYLEPFLAPIRERFQLEGEKEMLQHELKMEEQQHRQANDFTNDSREALTMARKTRSRLDTHHVGQKRLPSPYRSDRSVSPPSIKDLPPLSRGGSRAPSSSSRSSSLAPSSRGTPSSFGPGSYAVDDVIVAESHASPASAAISCSYVNIHTLRPKAKPQQHHPLSSMAASQQPAKKAKTAAGTGLISRFFNSAAGNYIGGRMARGTLRA</sequence>
<dbReference type="InterPro" id="IPR036915">
    <property type="entry name" value="Cyclin-like_sf"/>
</dbReference>
<feature type="domain" description="Cyclin N-terminal" evidence="2">
    <location>
        <begin position="121"/>
        <end position="224"/>
    </location>
</feature>
<evidence type="ECO:0000313" key="4">
    <source>
        <dbReference type="Proteomes" id="UP000242814"/>
    </source>
</evidence>